<protein>
    <submittedName>
        <fullName evidence="4">Lipase</fullName>
    </submittedName>
</protein>
<dbReference type="SUPFAM" id="SSF53474">
    <property type="entry name" value="alpha/beta-Hydrolases"/>
    <property type="match status" value="1"/>
</dbReference>
<evidence type="ECO:0000256" key="1">
    <source>
        <dbReference type="ARBA" id="ARBA00022801"/>
    </source>
</evidence>
<dbReference type="AlphaFoldDB" id="A0A328A7W4"/>
<dbReference type="EMBL" id="PZJG01000003">
    <property type="protein sequence ID" value="RAK49558.1"/>
    <property type="molecule type" value="Genomic_DNA"/>
</dbReference>
<keyword evidence="1" id="KW-0378">Hydrolase</keyword>
<dbReference type="InterPro" id="IPR050300">
    <property type="entry name" value="GDXG_lipolytic_enzyme"/>
</dbReference>
<feature type="compositionally biased region" description="Basic and acidic residues" evidence="2">
    <location>
        <begin position="313"/>
        <end position="327"/>
    </location>
</feature>
<organism evidence="4 5">
    <name type="scientific">Macrococcoides bohemicum</name>
    <dbReference type="NCBI Taxonomy" id="1903056"/>
    <lineage>
        <taxon>Bacteria</taxon>
        <taxon>Bacillati</taxon>
        <taxon>Bacillota</taxon>
        <taxon>Bacilli</taxon>
        <taxon>Bacillales</taxon>
        <taxon>Staphylococcaceae</taxon>
        <taxon>Macrococcoides</taxon>
    </lineage>
</organism>
<dbReference type="InterPro" id="IPR029058">
    <property type="entry name" value="AB_hydrolase_fold"/>
</dbReference>
<dbReference type="PANTHER" id="PTHR48081:SF6">
    <property type="entry name" value="PEPTIDASE S9 PROLYL OLIGOPEPTIDASE CATALYTIC DOMAIN-CONTAINING PROTEIN"/>
    <property type="match status" value="1"/>
</dbReference>
<feature type="region of interest" description="Disordered" evidence="2">
    <location>
        <begin position="305"/>
        <end position="327"/>
    </location>
</feature>
<evidence type="ECO:0000313" key="5">
    <source>
        <dbReference type="Proteomes" id="UP000249579"/>
    </source>
</evidence>
<reference evidence="4 5" key="1">
    <citation type="journal article" date="2018" name="Front. Microbiol.">
        <title>Description and Comparative Genomics of Macrococcus caseolyticus subsp. hominis subsp. nov., Macrococcus goetzii sp. nov., Macrococcus epidermidis sp. nov., and Macrococcus bohemicus sp. nov., Novel Macrococci From Human Clinical Material With Virulence Potential and Suspected Uptake of Foreign DNA by Natural Transformation.</title>
        <authorList>
            <person name="Maslanova I."/>
            <person name="Wertheimer Z."/>
            <person name="Sedlacek I."/>
            <person name="Svec P."/>
            <person name="Indrakova A."/>
            <person name="Kovarovic V."/>
            <person name="Schumann P."/>
            <person name="Sproer C."/>
            <person name="Kralova S."/>
            <person name="Sedo O."/>
            <person name="Kristofova L."/>
            <person name="Vrbovska V."/>
            <person name="Fuzik T."/>
            <person name="Petras P."/>
            <person name="Zdrahal Z."/>
            <person name="Ruzickova V."/>
            <person name="Doskar J."/>
            <person name="Pantucek R."/>
        </authorList>
    </citation>
    <scope>NUCLEOTIDE SEQUENCE [LARGE SCALE GENOMIC DNA]</scope>
    <source>
        <strain evidence="4 5">03/115</strain>
    </source>
</reference>
<dbReference type="InterPro" id="IPR049492">
    <property type="entry name" value="BD-FAE-like_dom"/>
</dbReference>
<name>A0A328A7W4_9STAP</name>
<proteinExistence type="predicted"/>
<sequence>MGISVMMGWHINDDARLSENALLNERAIEASNVKMVKNVTYSDVAPLSQMDIIMPKNIKKGDKLPLIMWTHGGGFIAGDKRHKNPYLAQIAEKGFIVANINYALAPGNQYPTPILQELEAAKFLKKNDHHLPIDFTQIIIGGDSAGAQIASQFAAMHTNNKLMHDMQQKPVFKASQLKAVVLFGGLYNMQTVRATKFPRIELFMESYTGEKHWEKQFKPIEQLSTTANITKRYPPTFLTVGDADPFDSQAHELVKVLKANDVPYAYSFFDGTHGLRHQYQFHMELKESRLTYRKLMMFLGNHTSQSPYSSNTVKEKMPEIKVKQNKN</sequence>
<evidence type="ECO:0000259" key="3">
    <source>
        <dbReference type="Pfam" id="PF20434"/>
    </source>
</evidence>
<dbReference type="Proteomes" id="UP000249579">
    <property type="component" value="Unassembled WGS sequence"/>
</dbReference>
<gene>
    <name evidence="4" type="ORF">BHX94_06170</name>
</gene>
<dbReference type="GO" id="GO:0016787">
    <property type="term" value="F:hydrolase activity"/>
    <property type="evidence" value="ECO:0007669"/>
    <property type="project" value="UniProtKB-KW"/>
</dbReference>
<dbReference type="Pfam" id="PF20434">
    <property type="entry name" value="BD-FAE"/>
    <property type="match status" value="1"/>
</dbReference>
<dbReference type="OrthoDB" id="9815425at2"/>
<comment type="caution">
    <text evidence="4">The sequence shown here is derived from an EMBL/GenBank/DDBJ whole genome shotgun (WGS) entry which is preliminary data.</text>
</comment>
<accession>A0A328A7W4</accession>
<dbReference type="Gene3D" id="3.40.50.1820">
    <property type="entry name" value="alpha/beta hydrolase"/>
    <property type="match status" value="1"/>
</dbReference>
<feature type="domain" description="BD-FAE-like" evidence="3">
    <location>
        <begin position="50"/>
        <end position="246"/>
    </location>
</feature>
<dbReference type="RefSeq" id="WP_111745571.1">
    <property type="nucleotide sequence ID" value="NZ_JBHSQY010000002.1"/>
</dbReference>
<evidence type="ECO:0000313" key="4">
    <source>
        <dbReference type="EMBL" id="RAK49558.1"/>
    </source>
</evidence>
<evidence type="ECO:0000256" key="2">
    <source>
        <dbReference type="SAM" id="MobiDB-lite"/>
    </source>
</evidence>
<dbReference type="PANTHER" id="PTHR48081">
    <property type="entry name" value="AB HYDROLASE SUPERFAMILY PROTEIN C4A8.06C"/>
    <property type="match status" value="1"/>
</dbReference>